<evidence type="ECO:0000313" key="3">
    <source>
        <dbReference type="Proteomes" id="UP000594454"/>
    </source>
</evidence>
<dbReference type="AlphaFoldDB" id="A0A7R8UJM0"/>
<proteinExistence type="predicted"/>
<dbReference type="Pfam" id="PF21788">
    <property type="entry name" value="TNP-like_GBD"/>
    <property type="match status" value="1"/>
</dbReference>
<evidence type="ECO:0000259" key="1">
    <source>
        <dbReference type="Pfam" id="PF21788"/>
    </source>
</evidence>
<dbReference type="Proteomes" id="UP000594454">
    <property type="component" value="Chromosome 2"/>
</dbReference>
<dbReference type="PROSITE" id="PS51257">
    <property type="entry name" value="PROKAR_LIPOPROTEIN"/>
    <property type="match status" value="1"/>
</dbReference>
<dbReference type="InParanoid" id="A0A7R8UJM0"/>
<keyword evidence="3" id="KW-1185">Reference proteome</keyword>
<dbReference type="InterPro" id="IPR048366">
    <property type="entry name" value="TNP-like_GBD"/>
</dbReference>
<feature type="domain" description="Transposable element P transposase-like GTP-binding insertion" evidence="1">
    <location>
        <begin position="1"/>
        <end position="53"/>
    </location>
</feature>
<name>A0A7R8UJM0_HERIL</name>
<sequence length="245" mass="27995">MKVKLVTQVFSHSIAAGIYTTTSCNEISAKALEFLEDFDALFDICNSWKLFDSKKLRRAYKGTRNNHLNKMKALIESIKGLVNNERDVTTKVKCIKGWLISINSIEQILAALQSEEFKFLFTRNLNQVRTHVWLNKRRAKNHNPTPYQFTVAFKRLFSLKYLEILKTGTCEIQTEWTLPTVSLNIPNVRAAPPVIDTMPSVGGIHEMDINESNAFCYVGGYIYKRFQESHLCCKQQTFGNMKGAG</sequence>
<gene>
    <name evidence="2" type="ORF">HERILL_LOCUS5129</name>
</gene>
<dbReference type="EMBL" id="LR899010">
    <property type="protein sequence ID" value="CAD7082061.1"/>
    <property type="molecule type" value="Genomic_DNA"/>
</dbReference>
<reference evidence="2 3" key="1">
    <citation type="submission" date="2020-11" db="EMBL/GenBank/DDBJ databases">
        <authorList>
            <person name="Wallbank WR R."/>
            <person name="Pardo Diaz C."/>
            <person name="Kozak K."/>
            <person name="Martin S."/>
            <person name="Jiggins C."/>
            <person name="Moest M."/>
            <person name="Warren A I."/>
            <person name="Generalovic N T."/>
            <person name="Byers J.R.P. K."/>
            <person name="Montejo-Kovacevich G."/>
            <person name="Yen C E."/>
        </authorList>
    </citation>
    <scope>NUCLEOTIDE SEQUENCE [LARGE SCALE GENOMIC DNA]</scope>
</reference>
<organism evidence="2 3">
    <name type="scientific">Hermetia illucens</name>
    <name type="common">Black soldier fly</name>
    <dbReference type="NCBI Taxonomy" id="343691"/>
    <lineage>
        <taxon>Eukaryota</taxon>
        <taxon>Metazoa</taxon>
        <taxon>Ecdysozoa</taxon>
        <taxon>Arthropoda</taxon>
        <taxon>Hexapoda</taxon>
        <taxon>Insecta</taxon>
        <taxon>Pterygota</taxon>
        <taxon>Neoptera</taxon>
        <taxon>Endopterygota</taxon>
        <taxon>Diptera</taxon>
        <taxon>Brachycera</taxon>
        <taxon>Stratiomyomorpha</taxon>
        <taxon>Stratiomyidae</taxon>
        <taxon>Hermetiinae</taxon>
        <taxon>Hermetia</taxon>
    </lineage>
</organism>
<accession>A0A7R8UJM0</accession>
<protein>
    <recommendedName>
        <fullName evidence="1">Transposable element P transposase-like GTP-binding insertion domain-containing protein</fullName>
    </recommendedName>
</protein>
<evidence type="ECO:0000313" key="2">
    <source>
        <dbReference type="EMBL" id="CAD7082061.1"/>
    </source>
</evidence>